<name>A0A9P6N678_9BASI</name>
<evidence type="ECO:0000313" key="2">
    <source>
        <dbReference type="EMBL" id="KAG0139798.1"/>
    </source>
</evidence>
<reference evidence="2" key="1">
    <citation type="submission" date="2013-11" db="EMBL/GenBank/DDBJ databases">
        <title>Genome sequence of the fusiform rust pathogen reveals effectors for host alternation and coevolution with pine.</title>
        <authorList>
            <consortium name="DOE Joint Genome Institute"/>
            <person name="Smith K."/>
            <person name="Pendleton A."/>
            <person name="Kubisiak T."/>
            <person name="Anderson C."/>
            <person name="Salamov A."/>
            <person name="Aerts A."/>
            <person name="Riley R."/>
            <person name="Clum A."/>
            <person name="Lindquist E."/>
            <person name="Ence D."/>
            <person name="Campbell M."/>
            <person name="Kronenberg Z."/>
            <person name="Feau N."/>
            <person name="Dhillon B."/>
            <person name="Hamelin R."/>
            <person name="Burleigh J."/>
            <person name="Smith J."/>
            <person name="Yandell M."/>
            <person name="Nelson C."/>
            <person name="Grigoriev I."/>
            <person name="Davis J."/>
        </authorList>
    </citation>
    <scope>NUCLEOTIDE SEQUENCE</scope>
    <source>
        <strain evidence="2">G11</strain>
    </source>
</reference>
<evidence type="ECO:0000256" key="1">
    <source>
        <dbReference type="SAM" id="MobiDB-lite"/>
    </source>
</evidence>
<dbReference type="EMBL" id="MU167522">
    <property type="protein sequence ID" value="KAG0139798.1"/>
    <property type="molecule type" value="Genomic_DNA"/>
</dbReference>
<feature type="compositionally biased region" description="Low complexity" evidence="1">
    <location>
        <begin position="1"/>
        <end position="13"/>
    </location>
</feature>
<comment type="caution">
    <text evidence="2">The sequence shown here is derived from an EMBL/GenBank/DDBJ whole genome shotgun (WGS) entry which is preliminary data.</text>
</comment>
<organism evidence="2 3">
    <name type="scientific">Cronartium quercuum f. sp. fusiforme G11</name>
    <dbReference type="NCBI Taxonomy" id="708437"/>
    <lineage>
        <taxon>Eukaryota</taxon>
        <taxon>Fungi</taxon>
        <taxon>Dikarya</taxon>
        <taxon>Basidiomycota</taxon>
        <taxon>Pucciniomycotina</taxon>
        <taxon>Pucciniomycetes</taxon>
        <taxon>Pucciniales</taxon>
        <taxon>Coleosporiaceae</taxon>
        <taxon>Cronartium</taxon>
    </lineage>
</organism>
<proteinExistence type="predicted"/>
<dbReference type="AlphaFoldDB" id="A0A9P6N678"/>
<gene>
    <name evidence="2" type="ORF">CROQUDRAFT_101053</name>
</gene>
<dbReference type="Proteomes" id="UP000886653">
    <property type="component" value="Unassembled WGS sequence"/>
</dbReference>
<protein>
    <submittedName>
        <fullName evidence="2">Uncharacterized protein</fullName>
    </submittedName>
</protein>
<keyword evidence="3" id="KW-1185">Reference proteome</keyword>
<feature type="region of interest" description="Disordered" evidence="1">
    <location>
        <begin position="1"/>
        <end position="24"/>
    </location>
</feature>
<accession>A0A9P6N678</accession>
<sequence>MVKNESVVSPSEPSSEEEASAAVVSERVSTDSSLLIDTVLHSLAASINKNSANSSVSSVSSPSSAFKLPKAQLKVSYKSYHQDWFAYHSQTQTMGRGHEKFV</sequence>
<evidence type="ECO:0000313" key="3">
    <source>
        <dbReference type="Proteomes" id="UP000886653"/>
    </source>
</evidence>